<proteinExistence type="predicted"/>
<dbReference type="PANTHER" id="PTHR39177">
    <property type="entry name" value="ABC TRANSPORTER PERMEASE YTRC-RELATED"/>
    <property type="match status" value="1"/>
</dbReference>
<dbReference type="PANTHER" id="PTHR39177:SF1">
    <property type="entry name" value="ABC TRANSPORTER PERMEASE YTRC-RELATED"/>
    <property type="match status" value="1"/>
</dbReference>
<feature type="transmembrane region" description="Helical" evidence="1">
    <location>
        <begin position="343"/>
        <end position="361"/>
    </location>
</feature>
<evidence type="ECO:0000313" key="3">
    <source>
        <dbReference type="Proteomes" id="UP001078443"/>
    </source>
</evidence>
<feature type="transmembrane region" description="Helical" evidence="1">
    <location>
        <begin position="318"/>
        <end position="337"/>
    </location>
</feature>
<comment type="caution">
    <text evidence="2">The sequence shown here is derived from an EMBL/GenBank/DDBJ whole genome shotgun (WGS) entry which is preliminary data.</text>
</comment>
<keyword evidence="1" id="KW-0812">Transmembrane</keyword>
<reference evidence="2" key="1">
    <citation type="submission" date="2022-12" db="EMBL/GenBank/DDBJ databases">
        <authorList>
            <person name="Wang J."/>
        </authorList>
    </citation>
    <scope>NUCLEOTIDE SEQUENCE</scope>
    <source>
        <strain evidence="2">HY-45-18</strain>
    </source>
</reference>
<dbReference type="Proteomes" id="UP001078443">
    <property type="component" value="Unassembled WGS sequence"/>
</dbReference>
<dbReference type="RefSeq" id="WP_268041225.1">
    <property type="nucleotide sequence ID" value="NZ_JAPQER010000004.1"/>
</dbReference>
<organism evidence="2 3">
    <name type="scientific">Clostridium aestuarii</name>
    <dbReference type="NCBI Taxonomy" id="338193"/>
    <lineage>
        <taxon>Bacteria</taxon>
        <taxon>Bacillati</taxon>
        <taxon>Bacillota</taxon>
        <taxon>Clostridia</taxon>
        <taxon>Eubacteriales</taxon>
        <taxon>Clostridiaceae</taxon>
        <taxon>Clostridium</taxon>
    </lineage>
</organism>
<dbReference type="InterPro" id="IPR053046">
    <property type="entry name" value="ABC-5_transporter"/>
</dbReference>
<evidence type="ECO:0000313" key="2">
    <source>
        <dbReference type="EMBL" id="MCY6484902.1"/>
    </source>
</evidence>
<feature type="transmembrane region" description="Helical" evidence="1">
    <location>
        <begin position="276"/>
        <end position="298"/>
    </location>
</feature>
<feature type="transmembrane region" description="Helical" evidence="1">
    <location>
        <begin position="122"/>
        <end position="146"/>
    </location>
</feature>
<feature type="transmembrane region" description="Helical" evidence="1">
    <location>
        <begin position="20"/>
        <end position="42"/>
    </location>
</feature>
<protein>
    <submittedName>
        <fullName evidence="2">ABC-2 transporter permease</fullName>
    </submittedName>
</protein>
<keyword evidence="3" id="KW-1185">Reference proteome</keyword>
<keyword evidence="1" id="KW-1133">Transmembrane helix</keyword>
<evidence type="ECO:0000256" key="1">
    <source>
        <dbReference type="SAM" id="Phobius"/>
    </source>
</evidence>
<accession>A0ABT4D1B8</accession>
<keyword evidence="1" id="KW-0472">Membrane</keyword>
<feature type="transmembrane region" description="Helical" evidence="1">
    <location>
        <begin position="194"/>
        <end position="214"/>
    </location>
</feature>
<gene>
    <name evidence="2" type="ORF">OW763_11170</name>
</gene>
<dbReference type="EMBL" id="JAPQER010000004">
    <property type="protein sequence ID" value="MCY6484902.1"/>
    <property type="molecule type" value="Genomic_DNA"/>
</dbReference>
<dbReference type="Pfam" id="PF12679">
    <property type="entry name" value="ABC2_membrane_2"/>
    <property type="match status" value="1"/>
</dbReference>
<feature type="transmembrane region" description="Helical" evidence="1">
    <location>
        <begin position="76"/>
        <end position="95"/>
    </location>
</feature>
<feature type="transmembrane region" description="Helical" evidence="1">
    <location>
        <begin position="158"/>
        <end position="182"/>
    </location>
</feature>
<name>A0ABT4D1B8_9CLOT</name>
<sequence>MRKFWRNPLVYKEWKSVRWITLLMTLNLLLFKVLQITSRLSYIKERRLDNMYDQQVFNEQTKYWFNSILLRQWDDGILYFIGMCICIILLVIFLFKSERENATYGFLASMPFKREEMIDVKWSIGVLSIAISFFITFIFLSIFYITNIEWIQTPYNPYIIIPEWTIINMMLCIAIFSFLLFIQTLIGKNIVGGVVGSLVLVAPMGAVMIVGQIISNQFNLEYGNPLIEGFEKLSSKLDIFRIIKTNDALIDITNSTGFHFSYDYYGSYQPYMYNSYFLKIVITVVFTVIFYLLAMYAYKRNALENNGNLILFSKLEPVFKWGVSICLGLLLSAVFGMGYTDSIMVMDIFLVLGIIVGYFVSNKAIKICNNSK</sequence>